<comment type="subunit">
    <text evidence="2 6">Heterotrimer of A, B and C subunits.</text>
</comment>
<proteinExistence type="inferred from homology"/>
<keyword evidence="6" id="KW-0648">Protein biosynthesis</keyword>
<comment type="catalytic activity">
    <reaction evidence="5 6">
        <text>L-glutamyl-tRNA(Gln) + L-glutamine + ATP + H2O = L-glutaminyl-tRNA(Gln) + L-glutamate + ADP + phosphate + H(+)</text>
        <dbReference type="Rhea" id="RHEA:17521"/>
        <dbReference type="Rhea" id="RHEA-COMP:9681"/>
        <dbReference type="Rhea" id="RHEA-COMP:9684"/>
        <dbReference type="ChEBI" id="CHEBI:15377"/>
        <dbReference type="ChEBI" id="CHEBI:15378"/>
        <dbReference type="ChEBI" id="CHEBI:29985"/>
        <dbReference type="ChEBI" id="CHEBI:30616"/>
        <dbReference type="ChEBI" id="CHEBI:43474"/>
        <dbReference type="ChEBI" id="CHEBI:58359"/>
        <dbReference type="ChEBI" id="CHEBI:78520"/>
        <dbReference type="ChEBI" id="CHEBI:78521"/>
        <dbReference type="ChEBI" id="CHEBI:456216"/>
    </reaction>
</comment>
<comment type="function">
    <text evidence="3 6">Allows the formation of correctly charged Asn-tRNA(Asn) or Gln-tRNA(Gln) through the transamidation of misacylated Asp-tRNA(Asn) or Glu-tRNA(Gln) in organisms which lack either or both of asparaginyl-tRNA or glutaminyl-tRNA synthetases. The reaction takes place in the presence of glutamine and ATP through an activated phospho-Asp-tRNA(Asn) or phospho-Glu-tRNA(Gln).</text>
</comment>
<organism evidence="7 8">
    <name type="scientific">Candidatus Syntrophonatronum acetioxidans</name>
    <dbReference type="NCBI Taxonomy" id="1795816"/>
    <lineage>
        <taxon>Bacteria</taxon>
        <taxon>Bacillati</taxon>
        <taxon>Bacillota</taxon>
        <taxon>Clostridia</taxon>
        <taxon>Eubacteriales</taxon>
        <taxon>Syntrophomonadaceae</taxon>
        <taxon>Candidatus Syntrophonatronum</taxon>
    </lineage>
</organism>
<accession>A0A424YD01</accession>
<dbReference type="PANTHER" id="PTHR15004">
    <property type="entry name" value="GLUTAMYL-TRNA(GLN) AMIDOTRANSFERASE SUBUNIT C, MITOCHONDRIAL"/>
    <property type="match status" value="1"/>
</dbReference>
<dbReference type="PANTHER" id="PTHR15004:SF0">
    <property type="entry name" value="GLUTAMYL-TRNA(GLN) AMIDOTRANSFERASE SUBUNIT C, MITOCHONDRIAL"/>
    <property type="match status" value="1"/>
</dbReference>
<dbReference type="GO" id="GO:0050566">
    <property type="term" value="F:asparaginyl-tRNA synthase (glutamine-hydrolyzing) activity"/>
    <property type="evidence" value="ECO:0007669"/>
    <property type="project" value="RHEA"/>
</dbReference>
<comment type="catalytic activity">
    <reaction evidence="4 6">
        <text>L-aspartyl-tRNA(Asn) + L-glutamine + ATP + H2O = L-asparaginyl-tRNA(Asn) + L-glutamate + ADP + phosphate + 2 H(+)</text>
        <dbReference type="Rhea" id="RHEA:14513"/>
        <dbReference type="Rhea" id="RHEA-COMP:9674"/>
        <dbReference type="Rhea" id="RHEA-COMP:9677"/>
        <dbReference type="ChEBI" id="CHEBI:15377"/>
        <dbReference type="ChEBI" id="CHEBI:15378"/>
        <dbReference type="ChEBI" id="CHEBI:29985"/>
        <dbReference type="ChEBI" id="CHEBI:30616"/>
        <dbReference type="ChEBI" id="CHEBI:43474"/>
        <dbReference type="ChEBI" id="CHEBI:58359"/>
        <dbReference type="ChEBI" id="CHEBI:78515"/>
        <dbReference type="ChEBI" id="CHEBI:78516"/>
        <dbReference type="ChEBI" id="CHEBI:456216"/>
    </reaction>
</comment>
<name>A0A424YD01_9FIRM</name>
<dbReference type="InterPro" id="IPR036113">
    <property type="entry name" value="Asp/Glu-ADT_sf_sub_c"/>
</dbReference>
<gene>
    <name evidence="6 7" type="primary">gatC</name>
    <name evidence="7" type="ORF">D5R97_06430</name>
</gene>
<dbReference type="HAMAP" id="MF_00122">
    <property type="entry name" value="GatC"/>
    <property type="match status" value="1"/>
</dbReference>
<dbReference type="EC" id="6.3.5.-" evidence="6"/>
<evidence type="ECO:0000256" key="4">
    <source>
        <dbReference type="ARBA" id="ARBA00047380"/>
    </source>
</evidence>
<dbReference type="SUPFAM" id="SSF141000">
    <property type="entry name" value="Glu-tRNAGln amidotransferase C subunit"/>
    <property type="match status" value="1"/>
</dbReference>
<reference evidence="7 8" key="1">
    <citation type="submission" date="2018-08" db="EMBL/GenBank/DDBJ databases">
        <title>The metabolism and importance of syntrophic acetate oxidation coupled to methane or sulfide production in haloalkaline environments.</title>
        <authorList>
            <person name="Timmers P.H.A."/>
            <person name="Vavourakis C.D."/>
            <person name="Sorokin D.Y."/>
            <person name="Sinninghe Damste J.S."/>
            <person name="Muyzer G."/>
            <person name="Stams A.J.M."/>
            <person name="Plugge C.M."/>
        </authorList>
    </citation>
    <scope>NUCLEOTIDE SEQUENCE [LARGE SCALE GENOMIC DNA]</scope>
    <source>
        <strain evidence="7">MSAO_Bac1</strain>
    </source>
</reference>
<evidence type="ECO:0000313" key="7">
    <source>
        <dbReference type="EMBL" id="RQD75270.1"/>
    </source>
</evidence>
<dbReference type="NCBIfam" id="TIGR00135">
    <property type="entry name" value="gatC"/>
    <property type="match status" value="1"/>
</dbReference>
<dbReference type="GO" id="GO:0006450">
    <property type="term" value="P:regulation of translational fidelity"/>
    <property type="evidence" value="ECO:0007669"/>
    <property type="project" value="InterPro"/>
</dbReference>
<evidence type="ECO:0000256" key="6">
    <source>
        <dbReference type="HAMAP-Rule" id="MF_00122"/>
    </source>
</evidence>
<dbReference type="GO" id="GO:0005524">
    <property type="term" value="F:ATP binding"/>
    <property type="evidence" value="ECO:0007669"/>
    <property type="project" value="UniProtKB-KW"/>
</dbReference>
<dbReference type="GO" id="GO:0016740">
    <property type="term" value="F:transferase activity"/>
    <property type="evidence" value="ECO:0007669"/>
    <property type="project" value="UniProtKB-KW"/>
</dbReference>
<dbReference type="AlphaFoldDB" id="A0A424YD01"/>
<dbReference type="GO" id="GO:0050567">
    <property type="term" value="F:glutaminyl-tRNA synthase (glutamine-hydrolyzing) activity"/>
    <property type="evidence" value="ECO:0007669"/>
    <property type="project" value="UniProtKB-UniRule"/>
</dbReference>
<protein>
    <recommendedName>
        <fullName evidence="6">Aspartyl/glutamyl-tRNA(Asn/Gln) amidotransferase subunit C</fullName>
        <shortName evidence="6">Asp/Glu-ADT subunit C</shortName>
        <ecNumber evidence="6">6.3.5.-</ecNumber>
    </recommendedName>
</protein>
<dbReference type="Pfam" id="PF02686">
    <property type="entry name" value="GatC"/>
    <property type="match status" value="1"/>
</dbReference>
<sequence length="95" mass="11105">MEIDKKMVEYVARLARLEINEREKDVYTRQLGNILNYVEMLNELDTTNVEPVFHVVPLTNVLREDEVKEGISSNEALRNAPEKENGFFKVPRIIE</sequence>
<comment type="caution">
    <text evidence="7">The sequence shown here is derived from an EMBL/GenBank/DDBJ whole genome shotgun (WGS) entry which is preliminary data.</text>
</comment>
<keyword evidence="6" id="KW-0547">Nucleotide-binding</keyword>
<dbReference type="EMBL" id="QZAA01000165">
    <property type="protein sequence ID" value="RQD75270.1"/>
    <property type="molecule type" value="Genomic_DNA"/>
</dbReference>
<dbReference type="GO" id="GO:0006412">
    <property type="term" value="P:translation"/>
    <property type="evidence" value="ECO:0007669"/>
    <property type="project" value="UniProtKB-UniRule"/>
</dbReference>
<evidence type="ECO:0000313" key="8">
    <source>
        <dbReference type="Proteomes" id="UP000285138"/>
    </source>
</evidence>
<keyword evidence="7" id="KW-0808">Transferase</keyword>
<comment type="similarity">
    <text evidence="1 6">Belongs to the GatC family.</text>
</comment>
<dbReference type="Proteomes" id="UP000285138">
    <property type="component" value="Unassembled WGS sequence"/>
</dbReference>
<keyword evidence="6" id="KW-0067">ATP-binding</keyword>
<evidence type="ECO:0000256" key="1">
    <source>
        <dbReference type="ARBA" id="ARBA00010757"/>
    </source>
</evidence>
<dbReference type="GO" id="GO:0070681">
    <property type="term" value="P:glutaminyl-tRNAGln biosynthesis via transamidation"/>
    <property type="evidence" value="ECO:0007669"/>
    <property type="project" value="TreeGrafter"/>
</dbReference>
<evidence type="ECO:0000256" key="2">
    <source>
        <dbReference type="ARBA" id="ARBA00011123"/>
    </source>
</evidence>
<evidence type="ECO:0000256" key="5">
    <source>
        <dbReference type="ARBA" id="ARBA00047913"/>
    </source>
</evidence>
<evidence type="ECO:0000256" key="3">
    <source>
        <dbReference type="ARBA" id="ARBA00024799"/>
    </source>
</evidence>
<keyword evidence="6" id="KW-0436">Ligase</keyword>
<dbReference type="InterPro" id="IPR003837">
    <property type="entry name" value="GatC"/>
</dbReference>
<dbReference type="Gene3D" id="1.10.20.60">
    <property type="entry name" value="Glu-tRNAGln amidotransferase C subunit, N-terminal domain"/>
    <property type="match status" value="1"/>
</dbReference>